<proteinExistence type="predicted"/>
<protein>
    <submittedName>
        <fullName evidence="4">T9SS type A sorting domain-containing protein</fullName>
    </submittedName>
</protein>
<dbReference type="NCBIfam" id="TIGR04183">
    <property type="entry name" value="Por_Secre_tail"/>
    <property type="match status" value="1"/>
</dbReference>
<feature type="domain" description="Secretion system C-terminal sorting" evidence="3">
    <location>
        <begin position="251"/>
        <end position="322"/>
    </location>
</feature>
<feature type="signal peptide" evidence="2">
    <location>
        <begin position="1"/>
        <end position="20"/>
    </location>
</feature>
<dbReference type="PATRIC" id="fig|1046627.3.peg.2931"/>
<keyword evidence="1 2" id="KW-0732">Signal</keyword>
<gene>
    <name evidence="4" type="ORF">BZARG_542</name>
</gene>
<dbReference type="eggNOG" id="COG5492">
    <property type="taxonomic scope" value="Bacteria"/>
</dbReference>
<evidence type="ECO:0000256" key="2">
    <source>
        <dbReference type="SAM" id="SignalP"/>
    </source>
</evidence>
<evidence type="ECO:0000256" key="1">
    <source>
        <dbReference type="ARBA" id="ARBA00022729"/>
    </source>
</evidence>
<evidence type="ECO:0000313" key="5">
    <source>
        <dbReference type="Proteomes" id="UP000003730"/>
    </source>
</evidence>
<dbReference type="AlphaFoldDB" id="G2EHF5"/>
<evidence type="ECO:0000313" key="4">
    <source>
        <dbReference type="EMBL" id="EGV42098.1"/>
    </source>
</evidence>
<comment type="caution">
    <text evidence="4">The sequence shown here is derived from an EMBL/GenBank/DDBJ whole genome shotgun (WGS) entry which is preliminary data.</text>
</comment>
<organism evidence="4 5">
    <name type="scientific">Bizionia argentinensis JUB59</name>
    <dbReference type="NCBI Taxonomy" id="1046627"/>
    <lineage>
        <taxon>Bacteria</taxon>
        <taxon>Pseudomonadati</taxon>
        <taxon>Bacteroidota</taxon>
        <taxon>Flavobacteriia</taxon>
        <taxon>Flavobacteriales</taxon>
        <taxon>Flavobacteriaceae</taxon>
        <taxon>Bizionia</taxon>
    </lineage>
</organism>
<dbReference type="OrthoDB" id="1467228at2"/>
<dbReference type="InterPro" id="IPR026444">
    <property type="entry name" value="Secre_tail"/>
</dbReference>
<dbReference type="RefSeq" id="WP_008639457.1">
    <property type="nucleotide sequence ID" value="NZ_AFXZ01000067.1"/>
</dbReference>
<evidence type="ECO:0000259" key="3">
    <source>
        <dbReference type="Pfam" id="PF18962"/>
    </source>
</evidence>
<dbReference type="STRING" id="1046627.BZARG_542"/>
<dbReference type="EMBL" id="AFXZ01000067">
    <property type="protein sequence ID" value="EGV42098.1"/>
    <property type="molecule type" value="Genomic_DNA"/>
</dbReference>
<sequence>MIKKLLFTVALITTYQFASAQFALGDIAFSAYNSDSTIKDDAFTFVVLRDVVVGEQIVFDENGWFFQLGGLRTGEGVLTFTFGNAYAAGTQIIISRIPFEAVDQNGDSAGAVTGTGLGLATGGDSIFAYNVGAVLTTTDDSGFIAAINMTGEWSTSGSLLGNTTTTEKPDIFTEGINAVSIESEIDNARISAASCGSFTDVASLRTLLNTAVNWERDDEFPYMQYPVLCDILATLNVANHAFLENQITLAPNPSKGLITIKSSGVVFDQVTVKDINGRTISTQNFNGTTTITSLDLSSLLSSGMYFMTITSSSNSIIKKIIIQ</sequence>
<keyword evidence="5" id="KW-1185">Reference proteome</keyword>
<name>G2EHF5_9FLAO</name>
<dbReference type="Pfam" id="PF18962">
    <property type="entry name" value="Por_Secre_tail"/>
    <property type="match status" value="1"/>
</dbReference>
<feature type="chain" id="PRO_5003429618" evidence="2">
    <location>
        <begin position="21"/>
        <end position="323"/>
    </location>
</feature>
<reference evidence="4 5" key="1">
    <citation type="journal article" date="2008" name="Int. J. Syst. Evol. Microbiol.">
        <title>Bizionia argentinensis sp. nov., isolated from surface marine water in Antarctica.</title>
        <authorList>
            <person name="Bercovich A."/>
            <person name="Vazquez S.C."/>
            <person name="Yankilevich P."/>
            <person name="Coria S.H."/>
            <person name="Foti M."/>
            <person name="Hernandez E."/>
            <person name="Vidal A."/>
            <person name="Ruberto L."/>
            <person name="Melo C."/>
            <person name="Marenssi S."/>
            <person name="Criscuolo M."/>
            <person name="Memoli M."/>
            <person name="Arguelles M."/>
            <person name="Mac Cormack W.P."/>
        </authorList>
    </citation>
    <scope>NUCLEOTIDE SEQUENCE [LARGE SCALE GENOMIC DNA]</scope>
    <source>
        <strain evidence="4 5">JUB59</strain>
    </source>
</reference>
<dbReference type="Proteomes" id="UP000003730">
    <property type="component" value="Unassembled WGS sequence"/>
</dbReference>
<accession>G2EHF5</accession>